<proteinExistence type="predicted"/>
<keyword evidence="2" id="KW-1185">Reference proteome</keyword>
<gene>
    <name evidence="1" type="ORF">SAMN05444271_101116</name>
</gene>
<dbReference type="GeneID" id="35002635"/>
<dbReference type="Proteomes" id="UP000198888">
    <property type="component" value="Unassembled WGS sequence"/>
</dbReference>
<dbReference type="AlphaFoldDB" id="A0A1H6QWZ9"/>
<protein>
    <submittedName>
        <fullName evidence="1">Uncharacterized protein</fullName>
    </submittedName>
</protein>
<name>A0A1H6QWZ9_9EURY</name>
<sequence length="93" mass="9486">MIFLLLLGLLVSWLVHISVYGEAGSTVANAAIESVPGAIVIAVVGLSSPGILPVAVLPNLEAESEGGSLGELDARRCSVDFGAPHLGDVAERH</sequence>
<dbReference type="EMBL" id="FNYR01000001">
    <property type="protein sequence ID" value="SEI48063.1"/>
    <property type="molecule type" value="Genomic_DNA"/>
</dbReference>
<evidence type="ECO:0000313" key="2">
    <source>
        <dbReference type="Proteomes" id="UP000198888"/>
    </source>
</evidence>
<reference evidence="1 2" key="1">
    <citation type="submission" date="2016-10" db="EMBL/GenBank/DDBJ databases">
        <authorList>
            <person name="de Groot N.N."/>
        </authorList>
    </citation>
    <scope>NUCLEOTIDE SEQUENCE [LARGE SCALE GENOMIC DNA]</scope>
    <source>
        <strain evidence="1 2">DSM 22187</strain>
    </source>
</reference>
<accession>A0A2H4Q2K3</accession>
<evidence type="ECO:0000313" key="1">
    <source>
        <dbReference type="EMBL" id="SEI48063.1"/>
    </source>
</evidence>
<dbReference type="KEGG" id="hae:halTADL_1849"/>
<dbReference type="RefSeq" id="WP_089670623.1">
    <property type="nucleotide sequence ID" value="NZ_CP024845.1"/>
</dbReference>
<organism evidence="1 2">
    <name type="scientific">Halohasta litchfieldiae</name>
    <dbReference type="NCBI Taxonomy" id="1073996"/>
    <lineage>
        <taxon>Archaea</taxon>
        <taxon>Methanobacteriati</taxon>
        <taxon>Methanobacteriota</taxon>
        <taxon>Stenosarchaea group</taxon>
        <taxon>Halobacteria</taxon>
        <taxon>Halobacteriales</taxon>
        <taxon>Haloferacaceae</taxon>
        <taxon>Halohasta</taxon>
    </lineage>
</organism>
<accession>A0A1H6QWZ9</accession>